<protein>
    <recommendedName>
        <fullName evidence="4 9">Fructose-bisphosphate aldolase</fullName>
        <shortName evidence="9">FBP aldolase</shortName>
        <ecNumber evidence="4 9">4.1.2.13</ecNumber>
    </recommendedName>
</protein>
<evidence type="ECO:0000313" key="13">
    <source>
        <dbReference type="Proteomes" id="UP001320420"/>
    </source>
</evidence>
<gene>
    <name evidence="12" type="primary">FBA1</name>
    <name evidence="12" type="ORF">SLS62_002441</name>
</gene>
<dbReference type="PANTHER" id="PTHR30559:SF0">
    <property type="entry name" value="FRUCTOSE-BISPHOSPHATE ALDOLASE"/>
    <property type="match status" value="1"/>
</dbReference>
<dbReference type="InterPro" id="IPR000771">
    <property type="entry name" value="FBA_II"/>
</dbReference>
<dbReference type="Pfam" id="PF01116">
    <property type="entry name" value="F_bP_aldolase"/>
    <property type="match status" value="2"/>
</dbReference>
<dbReference type="GO" id="GO:0005829">
    <property type="term" value="C:cytosol"/>
    <property type="evidence" value="ECO:0007669"/>
    <property type="project" value="TreeGrafter"/>
</dbReference>
<keyword evidence="7 9" id="KW-0324">Glycolysis</keyword>
<comment type="cofactor">
    <cofactor evidence="9">
        <name>Zn(2+)</name>
        <dbReference type="ChEBI" id="CHEBI:29105"/>
    </cofactor>
    <text evidence="9">Binds 2 Zn(2+) ions per subunit. One is catalytic and the other provides a structural contribution.</text>
</comment>
<evidence type="ECO:0000256" key="7">
    <source>
        <dbReference type="ARBA" id="ARBA00023152"/>
    </source>
</evidence>
<dbReference type="SUPFAM" id="SSF51569">
    <property type="entry name" value="Aldolase"/>
    <property type="match status" value="2"/>
</dbReference>
<evidence type="ECO:0000313" key="12">
    <source>
        <dbReference type="EMBL" id="KAK7755509.1"/>
    </source>
</evidence>
<evidence type="ECO:0000256" key="3">
    <source>
        <dbReference type="ARBA" id="ARBA00005812"/>
    </source>
</evidence>
<dbReference type="PANTHER" id="PTHR30559">
    <property type="entry name" value="FRUCTOSE-BISPHOSPHATE ALDOLASE CLASS 2"/>
    <property type="match status" value="1"/>
</dbReference>
<sequence>MDVPVTPWNEPFNVSPEKSKHISNPAGLSRHAGVIVGDDVRKLFEYARAKKFAIPAINVTSSSTANAALEAAQDSKAPIILQISSGGSEFVGGKGLARGEGRTIASKHDVMIRGSIALAHYIRSIAPFYGIPVVLHTDHCHPSDTAWLDGLLAADIEHNSAYQGRLRGLKEARASKESLAKLENDLADFVKNDPPARQRDVEKAEHALKTAGDSFKEAQKNFSEEADEFKAAKSAVAGAEKTLKSAIKARDEEHPARVAAYKHQIALWPKALEAINREIEAGLKEPLFSSHMIDFSPRSREENIAATKKRLETSVEAGTWLEMEIGITGGEEDGHDNSKADKKKLYTNPEEIWEVFRGLKDTSGNFSIAAAFGNVHGVYEADAVKLRPWLLGKHQKYVKAKLQDPNGDIPGAIVPNQPDDMDPEDVNTDEDPKVSHPVFLVFHGGSGSDPKEFKEGIKHGVVKVNIDTDTQWAYLQPVRDYVKANLNRLETQVGIQGSDDPDDKKKSNKKFYDPREWIRHAEKGMKARVQLALDEFNATGQWDWKPTE</sequence>
<name>A0AAN9YV61_9PEZI</name>
<dbReference type="InterPro" id="IPR013785">
    <property type="entry name" value="Aldolase_TIM"/>
</dbReference>
<evidence type="ECO:0000256" key="11">
    <source>
        <dbReference type="SAM" id="MobiDB-lite"/>
    </source>
</evidence>
<evidence type="ECO:0000256" key="8">
    <source>
        <dbReference type="ARBA" id="ARBA00023239"/>
    </source>
</evidence>
<keyword evidence="8 9" id="KW-0456">Lyase</keyword>
<dbReference type="AlphaFoldDB" id="A0AAN9YV61"/>
<dbReference type="PROSITE" id="PS00602">
    <property type="entry name" value="ALDOLASE_CLASS_II_1"/>
    <property type="match status" value="1"/>
</dbReference>
<dbReference type="Proteomes" id="UP001320420">
    <property type="component" value="Unassembled WGS sequence"/>
</dbReference>
<evidence type="ECO:0000256" key="4">
    <source>
        <dbReference type="ARBA" id="ARBA00013068"/>
    </source>
</evidence>
<dbReference type="InterPro" id="IPR006411">
    <property type="entry name" value="Fruct_bisP_bact"/>
</dbReference>
<feature type="region of interest" description="Disordered" evidence="11">
    <location>
        <begin position="493"/>
        <end position="513"/>
    </location>
</feature>
<feature type="compositionally biased region" description="Basic and acidic residues" evidence="11">
    <location>
        <begin position="502"/>
        <end position="513"/>
    </location>
</feature>
<comment type="catalytic activity">
    <reaction evidence="1 9">
        <text>beta-D-fructose 1,6-bisphosphate = D-glyceraldehyde 3-phosphate + dihydroxyacetone phosphate</text>
        <dbReference type="Rhea" id="RHEA:14729"/>
        <dbReference type="ChEBI" id="CHEBI:32966"/>
        <dbReference type="ChEBI" id="CHEBI:57642"/>
        <dbReference type="ChEBI" id="CHEBI:59776"/>
        <dbReference type="EC" id="4.1.2.13"/>
    </reaction>
</comment>
<dbReference type="PROSITE" id="PS00806">
    <property type="entry name" value="ALDOLASE_CLASS_II_2"/>
    <property type="match status" value="1"/>
</dbReference>
<evidence type="ECO:0000256" key="5">
    <source>
        <dbReference type="ARBA" id="ARBA00022723"/>
    </source>
</evidence>
<feature type="region of interest" description="Disordered" evidence="11">
    <location>
        <begin position="404"/>
        <end position="430"/>
    </location>
</feature>
<evidence type="ECO:0000256" key="1">
    <source>
        <dbReference type="ARBA" id="ARBA00000441"/>
    </source>
</evidence>
<comment type="caution">
    <text evidence="12">The sequence shown here is derived from an EMBL/GenBank/DDBJ whole genome shotgun (WGS) entry which is preliminary data.</text>
</comment>
<comment type="similarity">
    <text evidence="3 9">Belongs to the class II fructose-bisphosphate aldolase family.</text>
</comment>
<dbReference type="GO" id="GO:0004332">
    <property type="term" value="F:fructose-bisphosphate aldolase activity"/>
    <property type="evidence" value="ECO:0007669"/>
    <property type="project" value="UniProtKB-EC"/>
</dbReference>
<dbReference type="GO" id="GO:0008270">
    <property type="term" value="F:zinc ion binding"/>
    <property type="evidence" value="ECO:0007669"/>
    <property type="project" value="UniProtKB-UniRule"/>
</dbReference>
<organism evidence="12 13">
    <name type="scientific">Diatrype stigma</name>
    <dbReference type="NCBI Taxonomy" id="117547"/>
    <lineage>
        <taxon>Eukaryota</taxon>
        <taxon>Fungi</taxon>
        <taxon>Dikarya</taxon>
        <taxon>Ascomycota</taxon>
        <taxon>Pezizomycotina</taxon>
        <taxon>Sordariomycetes</taxon>
        <taxon>Xylariomycetidae</taxon>
        <taxon>Xylariales</taxon>
        <taxon>Diatrypaceae</taxon>
        <taxon>Diatrype</taxon>
    </lineage>
</organism>
<feature type="compositionally biased region" description="Acidic residues" evidence="11">
    <location>
        <begin position="419"/>
        <end position="429"/>
    </location>
</feature>
<dbReference type="EMBL" id="JAKJXP020000012">
    <property type="protein sequence ID" value="KAK7755509.1"/>
    <property type="molecule type" value="Genomic_DNA"/>
</dbReference>
<feature type="region of interest" description="Disordered" evidence="11">
    <location>
        <begin position="1"/>
        <end position="23"/>
    </location>
</feature>
<evidence type="ECO:0000256" key="6">
    <source>
        <dbReference type="ARBA" id="ARBA00022833"/>
    </source>
</evidence>
<dbReference type="GO" id="GO:0006096">
    <property type="term" value="P:glycolytic process"/>
    <property type="evidence" value="ECO:0007669"/>
    <property type="project" value="UniProtKB-KW"/>
</dbReference>
<keyword evidence="6 9" id="KW-0862">Zinc</keyword>
<accession>A0AAN9YV61</accession>
<comment type="pathway">
    <text evidence="2 9">Carbohydrate degradation; glycolysis; D-glyceraldehyde 3-phosphate and glycerone phosphate from D-glucose: step 4/4.</text>
</comment>
<evidence type="ECO:0000256" key="9">
    <source>
        <dbReference type="RuleBase" id="RU366023"/>
    </source>
</evidence>
<dbReference type="GO" id="GO:0006094">
    <property type="term" value="P:gluconeogenesis"/>
    <property type="evidence" value="ECO:0007669"/>
    <property type="project" value="TreeGrafter"/>
</dbReference>
<evidence type="ECO:0000256" key="10">
    <source>
        <dbReference type="SAM" id="Coils"/>
    </source>
</evidence>
<comment type="function">
    <text evidence="9">Catalyzes the aldol condensation of dihydroxyacetone phosphate (DHAP or glycerone-phosphate) with glyceraldehyde 3-phosphate (G3P) to form fructose 1,6-bisphosphate (FBP) in gluconeogenesis and the reverse reaction in glycolysis.</text>
</comment>
<keyword evidence="5 9" id="KW-0479">Metal-binding</keyword>
<dbReference type="EC" id="4.1.2.13" evidence="4 9"/>
<reference evidence="12 13" key="1">
    <citation type="submission" date="2024-02" db="EMBL/GenBank/DDBJ databases">
        <title>De novo assembly and annotation of 12 fungi associated with fruit tree decline syndrome in Ontario, Canada.</title>
        <authorList>
            <person name="Sulman M."/>
            <person name="Ellouze W."/>
            <person name="Ilyukhin E."/>
        </authorList>
    </citation>
    <scope>NUCLEOTIDE SEQUENCE [LARGE SCALE GENOMIC DNA]</scope>
    <source>
        <strain evidence="12 13">M11/M66-122</strain>
    </source>
</reference>
<proteinExistence type="inferred from homology"/>
<keyword evidence="13" id="KW-1185">Reference proteome</keyword>
<keyword evidence="10" id="KW-0175">Coiled coil</keyword>
<evidence type="ECO:0000256" key="2">
    <source>
        <dbReference type="ARBA" id="ARBA00004714"/>
    </source>
</evidence>
<dbReference type="Gene3D" id="3.20.20.70">
    <property type="entry name" value="Aldolase class I"/>
    <property type="match status" value="2"/>
</dbReference>
<feature type="coiled-coil region" evidence="10">
    <location>
        <begin position="172"/>
        <end position="221"/>
    </location>
</feature>